<evidence type="ECO:0000313" key="11">
    <source>
        <dbReference type="Proteomes" id="UP000646827"/>
    </source>
</evidence>
<accession>A0A8H7SBB4</accession>
<evidence type="ECO:0000256" key="4">
    <source>
        <dbReference type="ARBA" id="ARBA00022605"/>
    </source>
</evidence>
<dbReference type="GO" id="GO:0004401">
    <property type="term" value="F:histidinol-phosphatase activity"/>
    <property type="evidence" value="ECO:0007669"/>
    <property type="project" value="UniProtKB-UniRule"/>
</dbReference>
<reference evidence="10 11" key="1">
    <citation type="submission" date="2020-12" db="EMBL/GenBank/DDBJ databases">
        <title>Metabolic potential, ecology and presence of endohyphal bacteria is reflected in genomic diversity of Mucoromycotina.</title>
        <authorList>
            <person name="Muszewska A."/>
            <person name="Okrasinska A."/>
            <person name="Steczkiewicz K."/>
            <person name="Drgas O."/>
            <person name="Orlowska M."/>
            <person name="Perlinska-Lenart U."/>
            <person name="Aleksandrzak-Piekarczyk T."/>
            <person name="Szatraj K."/>
            <person name="Zielenkiewicz U."/>
            <person name="Pilsyk S."/>
            <person name="Malc E."/>
            <person name="Mieczkowski P."/>
            <person name="Kruszewska J.S."/>
            <person name="Biernat P."/>
            <person name="Pawlowska J."/>
        </authorList>
    </citation>
    <scope>NUCLEOTIDE SEQUENCE [LARGE SCALE GENOMIC DNA]</scope>
    <source>
        <strain evidence="10 11">CBS 142.35</strain>
    </source>
</reference>
<evidence type="ECO:0000256" key="3">
    <source>
        <dbReference type="ARBA" id="ARBA00013085"/>
    </source>
</evidence>
<dbReference type="EC" id="3.1.3.15" evidence="3 8"/>
<keyword evidence="5 8" id="KW-0378">Hydrolase</keyword>
<dbReference type="Proteomes" id="UP000646827">
    <property type="component" value="Unassembled WGS sequence"/>
</dbReference>
<comment type="similarity">
    <text evidence="2 8">Belongs to the PHP hydrolase family. HisK subfamily.</text>
</comment>
<keyword evidence="4 8" id="KW-0028">Amino-acid biosynthesis</keyword>
<dbReference type="PANTHER" id="PTHR21039:SF0">
    <property type="entry name" value="HISTIDINOL-PHOSPHATASE"/>
    <property type="match status" value="1"/>
</dbReference>
<dbReference type="AlphaFoldDB" id="A0A8H7SBB4"/>
<evidence type="ECO:0000259" key="9">
    <source>
        <dbReference type="Pfam" id="PF02811"/>
    </source>
</evidence>
<protein>
    <recommendedName>
        <fullName evidence="3 8">Histidinol-phosphatase</fullName>
        <shortName evidence="8">HolPase</shortName>
        <ecNumber evidence="3 8">3.1.3.15</ecNumber>
    </recommendedName>
</protein>
<dbReference type="InterPro" id="IPR010140">
    <property type="entry name" value="Histidinol_P_phosphatase_HisJ"/>
</dbReference>
<dbReference type="NCBIfam" id="TIGR01856">
    <property type="entry name" value="hisJ_fam"/>
    <property type="match status" value="1"/>
</dbReference>
<evidence type="ECO:0000256" key="8">
    <source>
        <dbReference type="RuleBase" id="RU366003"/>
    </source>
</evidence>
<name>A0A8H7SBB4_9FUNG</name>
<dbReference type="Gene3D" id="3.20.20.140">
    <property type="entry name" value="Metal-dependent hydrolases"/>
    <property type="match status" value="1"/>
</dbReference>
<dbReference type="PANTHER" id="PTHR21039">
    <property type="entry name" value="HISTIDINOL PHOSPHATASE-RELATED"/>
    <property type="match status" value="1"/>
</dbReference>
<sequence>MPYSYHSHSGQYCHHGYGQLEDVVKEAIRKGFHAYGLSEHMPRFSDSELYPEEIEAKCTPETLNTLFNHFQSHARQLVDQYAGQIDLLVGTEIEFIHTKYADHIRHIRSKVDYVVGSLHHVGTIPIDFSPELYKKALEKYGDMPSLFGAYFDEQYDMLKAVQPEVVGHFDLVRIFASTEEQQTLNQPEIWNKVVRNIDFIVEYGGVFEINSRAWKKGLRDAYPCRDIIKYIQEKGGRFTLSDDCHGPNDVGLFYENLKDYLKSTDIHTIHYLTREGDKIVIKANDNILNDPFWDNITNW</sequence>
<dbReference type="InterPro" id="IPR004013">
    <property type="entry name" value="PHP_dom"/>
</dbReference>
<organism evidence="10 11">
    <name type="scientific">Circinella minor</name>
    <dbReference type="NCBI Taxonomy" id="1195481"/>
    <lineage>
        <taxon>Eukaryota</taxon>
        <taxon>Fungi</taxon>
        <taxon>Fungi incertae sedis</taxon>
        <taxon>Mucoromycota</taxon>
        <taxon>Mucoromycotina</taxon>
        <taxon>Mucoromycetes</taxon>
        <taxon>Mucorales</taxon>
        <taxon>Lichtheimiaceae</taxon>
        <taxon>Circinella</taxon>
    </lineage>
</organism>
<proteinExistence type="inferred from homology"/>
<evidence type="ECO:0000256" key="7">
    <source>
        <dbReference type="ARBA" id="ARBA00049158"/>
    </source>
</evidence>
<comment type="pathway">
    <text evidence="1 8">Amino-acid biosynthesis; L-histidine biosynthesis; L-histidine from 5-phospho-alpha-D-ribose 1-diphosphate: step 8/9.</text>
</comment>
<keyword evidence="11" id="KW-1185">Reference proteome</keyword>
<keyword evidence="6 8" id="KW-0368">Histidine biosynthesis</keyword>
<dbReference type="Pfam" id="PF02811">
    <property type="entry name" value="PHP"/>
    <property type="match status" value="1"/>
</dbReference>
<evidence type="ECO:0000313" key="10">
    <source>
        <dbReference type="EMBL" id="KAG2226016.1"/>
    </source>
</evidence>
<dbReference type="EMBL" id="JAEPRB010000021">
    <property type="protein sequence ID" value="KAG2226016.1"/>
    <property type="molecule type" value="Genomic_DNA"/>
</dbReference>
<dbReference type="UniPathway" id="UPA00031">
    <property type="reaction ID" value="UER00013"/>
</dbReference>
<dbReference type="SUPFAM" id="SSF89550">
    <property type="entry name" value="PHP domain-like"/>
    <property type="match status" value="1"/>
</dbReference>
<dbReference type="OrthoDB" id="5957391at2759"/>
<gene>
    <name evidence="10" type="ORF">INT45_002482</name>
</gene>
<dbReference type="GO" id="GO:0005737">
    <property type="term" value="C:cytoplasm"/>
    <property type="evidence" value="ECO:0007669"/>
    <property type="project" value="TreeGrafter"/>
</dbReference>
<comment type="catalytic activity">
    <reaction evidence="7 8">
        <text>L-histidinol phosphate + H2O = L-histidinol + phosphate</text>
        <dbReference type="Rhea" id="RHEA:14465"/>
        <dbReference type="ChEBI" id="CHEBI:15377"/>
        <dbReference type="ChEBI" id="CHEBI:43474"/>
        <dbReference type="ChEBI" id="CHEBI:57699"/>
        <dbReference type="ChEBI" id="CHEBI:57980"/>
        <dbReference type="EC" id="3.1.3.15"/>
    </reaction>
</comment>
<evidence type="ECO:0000256" key="2">
    <source>
        <dbReference type="ARBA" id="ARBA00009152"/>
    </source>
</evidence>
<evidence type="ECO:0000256" key="1">
    <source>
        <dbReference type="ARBA" id="ARBA00004970"/>
    </source>
</evidence>
<comment type="caution">
    <text evidence="10">The sequence shown here is derived from an EMBL/GenBank/DDBJ whole genome shotgun (WGS) entry which is preliminary data.</text>
</comment>
<evidence type="ECO:0000256" key="6">
    <source>
        <dbReference type="ARBA" id="ARBA00023102"/>
    </source>
</evidence>
<dbReference type="GO" id="GO:0000105">
    <property type="term" value="P:L-histidine biosynthetic process"/>
    <property type="evidence" value="ECO:0007669"/>
    <property type="project" value="UniProtKB-UniRule"/>
</dbReference>
<dbReference type="InterPro" id="IPR016195">
    <property type="entry name" value="Pol/histidinol_Pase-like"/>
</dbReference>
<dbReference type="CDD" id="cd12110">
    <property type="entry name" value="PHP_HisPPase_Hisj_like"/>
    <property type="match status" value="1"/>
</dbReference>
<evidence type="ECO:0000256" key="5">
    <source>
        <dbReference type="ARBA" id="ARBA00022801"/>
    </source>
</evidence>
<feature type="domain" description="PHP" evidence="9">
    <location>
        <begin position="5"/>
        <end position="211"/>
    </location>
</feature>